<dbReference type="PROSITE" id="PS51819">
    <property type="entry name" value="VOC"/>
    <property type="match status" value="1"/>
</dbReference>
<protein>
    <submittedName>
        <fullName evidence="2">VOC family protein</fullName>
    </submittedName>
</protein>
<keyword evidence="3" id="KW-1185">Reference proteome</keyword>
<gene>
    <name evidence="2" type="ORF">FH607_027485</name>
</gene>
<reference evidence="2" key="1">
    <citation type="submission" date="2019-10" db="EMBL/GenBank/DDBJ databases">
        <title>Nonomuraea sp. nov., isolated from Phyllanthus amarus.</title>
        <authorList>
            <person name="Klykleung N."/>
            <person name="Tanasupawat S."/>
        </authorList>
    </citation>
    <scope>NUCLEOTIDE SEQUENCE [LARGE SCALE GENOMIC DNA]</scope>
    <source>
        <strain evidence="2">3MP-10</strain>
    </source>
</reference>
<evidence type="ECO:0000313" key="2">
    <source>
        <dbReference type="EMBL" id="KAB8160138.1"/>
    </source>
</evidence>
<feature type="domain" description="VOC" evidence="1">
    <location>
        <begin position="5"/>
        <end position="124"/>
    </location>
</feature>
<dbReference type="EMBL" id="VDLY02000023">
    <property type="protein sequence ID" value="KAB8160138.1"/>
    <property type="molecule type" value="Genomic_DNA"/>
</dbReference>
<sequence length="124" mass="13797">MAIVTLGPTVLDCPDPLALATFYATLLDGKVDRDEDDNEWVEVQVAGGPPLAFQRSEGYRPPSWPSTENGQQFHLDFSVPRDRWDEAERQVLELGATKLEGDGGTRNWRVYADPVGHPFCLCAH</sequence>
<dbReference type="RefSeq" id="WP_139674266.1">
    <property type="nucleotide sequence ID" value="NZ_VDLY02000023.1"/>
</dbReference>
<comment type="caution">
    <text evidence="2">The sequence shown here is derived from an EMBL/GenBank/DDBJ whole genome shotgun (WGS) entry which is preliminary data.</text>
</comment>
<name>A0A5N5ZYE9_9ACTN</name>
<dbReference type="InterPro" id="IPR041581">
    <property type="entry name" value="Glyoxalase_6"/>
</dbReference>
<organism evidence="2 3">
    <name type="scientific">Streptomyces mimosae</name>
    <dbReference type="NCBI Taxonomy" id="2586635"/>
    <lineage>
        <taxon>Bacteria</taxon>
        <taxon>Bacillati</taxon>
        <taxon>Actinomycetota</taxon>
        <taxon>Actinomycetes</taxon>
        <taxon>Kitasatosporales</taxon>
        <taxon>Streptomycetaceae</taxon>
        <taxon>Streptomyces</taxon>
    </lineage>
</organism>
<dbReference type="AlphaFoldDB" id="A0A5N5ZYE9"/>
<dbReference type="Pfam" id="PF18029">
    <property type="entry name" value="Glyoxalase_6"/>
    <property type="match status" value="1"/>
</dbReference>
<dbReference type="InterPro" id="IPR037523">
    <property type="entry name" value="VOC_core"/>
</dbReference>
<dbReference type="CDD" id="cd06587">
    <property type="entry name" value="VOC"/>
    <property type="match status" value="1"/>
</dbReference>
<dbReference type="PANTHER" id="PTHR35908">
    <property type="entry name" value="HYPOTHETICAL FUSION PROTEIN"/>
    <property type="match status" value="1"/>
</dbReference>
<accession>A0A5N5ZYE9</accession>
<dbReference type="SUPFAM" id="SSF54593">
    <property type="entry name" value="Glyoxalase/Bleomycin resistance protein/Dihydroxybiphenyl dioxygenase"/>
    <property type="match status" value="1"/>
</dbReference>
<dbReference type="Gene3D" id="3.10.180.10">
    <property type="entry name" value="2,3-Dihydroxybiphenyl 1,2-Dioxygenase, domain 1"/>
    <property type="match status" value="1"/>
</dbReference>
<dbReference type="Proteomes" id="UP000314251">
    <property type="component" value="Unassembled WGS sequence"/>
</dbReference>
<dbReference type="PANTHER" id="PTHR35908:SF1">
    <property type="entry name" value="CONSERVED PROTEIN"/>
    <property type="match status" value="1"/>
</dbReference>
<evidence type="ECO:0000259" key="1">
    <source>
        <dbReference type="PROSITE" id="PS51819"/>
    </source>
</evidence>
<dbReference type="InterPro" id="IPR029068">
    <property type="entry name" value="Glyas_Bleomycin-R_OHBP_Dase"/>
</dbReference>
<evidence type="ECO:0000313" key="3">
    <source>
        <dbReference type="Proteomes" id="UP000314251"/>
    </source>
</evidence>
<proteinExistence type="predicted"/>
<dbReference type="OrthoDB" id="1645442at2"/>